<feature type="transmembrane region" description="Helical" evidence="1">
    <location>
        <begin position="249"/>
        <end position="268"/>
    </location>
</feature>
<dbReference type="InterPro" id="IPR002656">
    <property type="entry name" value="Acyl_transf_3_dom"/>
</dbReference>
<keyword evidence="1" id="KW-0472">Membrane</keyword>
<dbReference type="GO" id="GO:0016747">
    <property type="term" value="F:acyltransferase activity, transferring groups other than amino-acyl groups"/>
    <property type="evidence" value="ECO:0007669"/>
    <property type="project" value="InterPro"/>
</dbReference>
<feature type="transmembrane region" description="Helical" evidence="1">
    <location>
        <begin position="164"/>
        <end position="181"/>
    </location>
</feature>
<keyword evidence="3" id="KW-0012">Acyltransferase</keyword>
<feature type="domain" description="Acyltransferase 3" evidence="2">
    <location>
        <begin position="14"/>
        <end position="337"/>
    </location>
</feature>
<accession>A0A395LKW5</accession>
<proteinExistence type="predicted"/>
<gene>
    <name evidence="3" type="ORF">DL238_06950</name>
</gene>
<feature type="transmembrane region" description="Helical" evidence="1">
    <location>
        <begin position="224"/>
        <end position="243"/>
    </location>
</feature>
<dbReference type="InterPro" id="IPR050879">
    <property type="entry name" value="Acyltransferase_3"/>
</dbReference>
<keyword evidence="1" id="KW-0812">Transmembrane</keyword>
<protein>
    <submittedName>
        <fullName evidence="3">Acyltransferase</fullName>
    </submittedName>
</protein>
<feature type="transmembrane region" description="Helical" evidence="1">
    <location>
        <begin position="280"/>
        <end position="300"/>
    </location>
</feature>
<keyword evidence="1" id="KW-1133">Transmembrane helix</keyword>
<dbReference type="Proteomes" id="UP000254101">
    <property type="component" value="Unassembled WGS sequence"/>
</dbReference>
<feature type="transmembrane region" description="Helical" evidence="1">
    <location>
        <begin position="82"/>
        <end position="100"/>
    </location>
</feature>
<feature type="transmembrane region" description="Helical" evidence="1">
    <location>
        <begin position="320"/>
        <end position="340"/>
    </location>
</feature>
<feature type="transmembrane region" description="Helical" evidence="1">
    <location>
        <begin position="15"/>
        <end position="34"/>
    </location>
</feature>
<dbReference type="AlphaFoldDB" id="A0A395LKW5"/>
<dbReference type="PANTHER" id="PTHR23028">
    <property type="entry name" value="ACETYLTRANSFERASE"/>
    <property type="match status" value="1"/>
</dbReference>
<feature type="transmembrane region" description="Helical" evidence="1">
    <location>
        <begin position="138"/>
        <end position="157"/>
    </location>
</feature>
<sequence>MVGARSAKKTFDTLNGMRGIAALAVAMMHIQWFLAWVHPAIVSLAVDFFFVLSGFVIAYAYEADLKAGLRRRHFMLARYIRLYPLFLIGLILGAISIWMYELPEDRSLFFGHLAANLFMLPYPLPFPQQYDNLFPLNFPAWSLFYEMVAYALFAILARRLTTSVLIVVIALGLAALIYTGITEGTLDRGTWRPSIIGGMARVTFSFFAGVALHRLWQWRTTRIALHPAIMLVLLALPLLWRPAEGLPLAWLYELAVITVWMPLLVWLGTGSEADGIWRRICAALGAISYPLYVIHAPVYLFAGRYNNWQGSTFMDAHQPWAALALIALLCLLSWLLATYVDLPVRRALSRAFLPRRSSHPTEVERAREGDPVSAP</sequence>
<feature type="transmembrane region" description="Helical" evidence="1">
    <location>
        <begin position="40"/>
        <end position="61"/>
    </location>
</feature>
<evidence type="ECO:0000313" key="3">
    <source>
        <dbReference type="EMBL" id="RDS77375.1"/>
    </source>
</evidence>
<dbReference type="Pfam" id="PF01757">
    <property type="entry name" value="Acyl_transf_3"/>
    <property type="match status" value="1"/>
</dbReference>
<evidence type="ECO:0000259" key="2">
    <source>
        <dbReference type="Pfam" id="PF01757"/>
    </source>
</evidence>
<keyword evidence="4" id="KW-1185">Reference proteome</keyword>
<comment type="caution">
    <text evidence="3">The sequence shown here is derived from an EMBL/GenBank/DDBJ whole genome shotgun (WGS) entry which is preliminary data.</text>
</comment>
<dbReference type="OrthoDB" id="9796461at2"/>
<evidence type="ECO:0000313" key="4">
    <source>
        <dbReference type="Proteomes" id="UP000254101"/>
    </source>
</evidence>
<name>A0A395LKW5_9SPHN</name>
<reference evidence="3 4" key="1">
    <citation type="submission" date="2018-07" db="EMBL/GenBank/DDBJ databases">
        <title>Erythrobacter nanhaiensis sp. nov., a novel member of the genus Erythrobacter isolated from the South China Sea.</title>
        <authorList>
            <person name="Chen X."/>
            <person name="Liu J."/>
        </authorList>
    </citation>
    <scope>NUCLEOTIDE SEQUENCE [LARGE SCALE GENOMIC DNA]</scope>
    <source>
        <strain evidence="3 4">S-5</strain>
    </source>
</reference>
<evidence type="ECO:0000256" key="1">
    <source>
        <dbReference type="SAM" id="Phobius"/>
    </source>
</evidence>
<keyword evidence="3" id="KW-0808">Transferase</keyword>
<dbReference type="RefSeq" id="WP_115491594.1">
    <property type="nucleotide sequence ID" value="NZ_JACHWW010000001.1"/>
</dbReference>
<feature type="transmembrane region" description="Helical" evidence="1">
    <location>
        <begin position="193"/>
        <end position="212"/>
    </location>
</feature>
<organism evidence="3 4">
    <name type="scientific">Alteriqipengyuania lutimaris</name>
    <dbReference type="NCBI Taxonomy" id="1538146"/>
    <lineage>
        <taxon>Bacteria</taxon>
        <taxon>Pseudomonadati</taxon>
        <taxon>Pseudomonadota</taxon>
        <taxon>Alphaproteobacteria</taxon>
        <taxon>Sphingomonadales</taxon>
        <taxon>Erythrobacteraceae</taxon>
        <taxon>Alteriqipengyuania</taxon>
    </lineage>
</organism>
<dbReference type="PANTHER" id="PTHR23028:SF134">
    <property type="entry name" value="PUTATIVE (AFU_ORTHOLOGUE AFUA_4G08520)-RELATED"/>
    <property type="match status" value="1"/>
</dbReference>
<dbReference type="EMBL" id="QRBB01000001">
    <property type="protein sequence ID" value="RDS77375.1"/>
    <property type="molecule type" value="Genomic_DNA"/>
</dbReference>